<name>A0A8S0WAT3_CYCAE</name>
<sequence length="161" mass="18506">MPHSSSIQHVDISGCFLQVADAEIRQFCESGQWASLVTLRLPKSLPCKAPTLKSLEVLATHCPFLIMLVLNLELTADNIRAARKVIEQTPPLQHKLRKQVLQRLEEDDLHDVFRLGVMVAEYLDHFFPFLKGLKPLDYGAEWWNGIGDILKTYRQRRSQQQ</sequence>
<dbReference type="AlphaFoldDB" id="A0A8S0WAT3"/>
<dbReference type="Proteomes" id="UP000467700">
    <property type="component" value="Unassembled WGS sequence"/>
</dbReference>
<comment type="caution">
    <text evidence="1">The sequence shown here is derived from an EMBL/GenBank/DDBJ whole genome shotgun (WGS) entry which is preliminary data.</text>
</comment>
<proteinExistence type="predicted"/>
<accession>A0A8S0WAT3</accession>
<organism evidence="1 2">
    <name type="scientific">Cyclocybe aegerita</name>
    <name type="common">Black poplar mushroom</name>
    <name type="synonym">Agrocybe aegerita</name>
    <dbReference type="NCBI Taxonomy" id="1973307"/>
    <lineage>
        <taxon>Eukaryota</taxon>
        <taxon>Fungi</taxon>
        <taxon>Dikarya</taxon>
        <taxon>Basidiomycota</taxon>
        <taxon>Agaricomycotina</taxon>
        <taxon>Agaricomycetes</taxon>
        <taxon>Agaricomycetidae</taxon>
        <taxon>Agaricales</taxon>
        <taxon>Agaricineae</taxon>
        <taxon>Bolbitiaceae</taxon>
        <taxon>Cyclocybe</taxon>
    </lineage>
</organism>
<evidence type="ECO:0000313" key="2">
    <source>
        <dbReference type="Proteomes" id="UP000467700"/>
    </source>
</evidence>
<reference evidence="1 2" key="1">
    <citation type="submission" date="2020-01" db="EMBL/GenBank/DDBJ databases">
        <authorList>
            <person name="Gupta K D."/>
        </authorList>
    </citation>
    <scope>NUCLEOTIDE SEQUENCE [LARGE SCALE GENOMIC DNA]</scope>
</reference>
<evidence type="ECO:0000313" key="1">
    <source>
        <dbReference type="EMBL" id="CAA7263386.1"/>
    </source>
</evidence>
<dbReference type="EMBL" id="CACVBS010000039">
    <property type="protein sequence ID" value="CAA7263386.1"/>
    <property type="molecule type" value="Genomic_DNA"/>
</dbReference>
<protein>
    <submittedName>
        <fullName evidence="1">Uncharacterized protein</fullName>
    </submittedName>
</protein>
<keyword evidence="2" id="KW-1185">Reference proteome</keyword>
<gene>
    <name evidence="1" type="ORF">AAE3_LOCUS5669</name>
</gene>